<dbReference type="InterPro" id="IPR004839">
    <property type="entry name" value="Aminotransferase_I/II_large"/>
</dbReference>
<feature type="domain" description="Aminotransferase class I/classII large" evidence="4">
    <location>
        <begin position="1"/>
        <end position="82"/>
    </location>
</feature>
<feature type="non-terminal residue" evidence="5">
    <location>
        <position position="1"/>
    </location>
</feature>
<evidence type="ECO:0000259" key="4">
    <source>
        <dbReference type="Pfam" id="PF00155"/>
    </source>
</evidence>
<accession>A0AAW5L981</accession>
<keyword evidence="3" id="KW-0808">Transferase</keyword>
<dbReference type="GO" id="GO:0008483">
    <property type="term" value="F:transaminase activity"/>
    <property type="evidence" value="ECO:0007669"/>
    <property type="project" value="UniProtKB-KW"/>
</dbReference>
<dbReference type="EMBL" id="JANHEB010000318">
    <property type="protein sequence ID" value="MCQ6289349.1"/>
    <property type="molecule type" value="Genomic_DNA"/>
</dbReference>
<dbReference type="InterPro" id="IPR050087">
    <property type="entry name" value="AON_synthase_class-II"/>
</dbReference>
<evidence type="ECO:0000256" key="2">
    <source>
        <dbReference type="ARBA" id="ARBA00011738"/>
    </source>
</evidence>
<gene>
    <name evidence="5" type="ORF">NPM19_32985</name>
</gene>
<reference evidence="5" key="1">
    <citation type="submission" date="2022-07" db="EMBL/GenBank/DDBJ databases">
        <title>Identification and characterization of Bacillus thuringiensis and other Bacillus cereus group isolates from spinach by whole genome sequencing.</title>
        <authorList>
            <person name="Zao X."/>
            <person name="Zervas A."/>
            <person name="Hendriks M."/>
            <person name="Rajkovic A."/>
            <person name="Van Overbeek L."/>
            <person name="Hendriksen N.B."/>
            <person name="Uyttendaele M."/>
        </authorList>
    </citation>
    <scope>NUCLEOTIDE SEQUENCE</scope>
    <source>
        <strain evidence="5">781001F-1</strain>
    </source>
</reference>
<sequence length="90" mass="9704">YVDDAHGSRVLGKGAGTIKHFGLSDKVDFQIGRLSKAIGVIGGYVAGKQNLIDWLNVRSRPFLFSTALTPADAAACMRSIEILMESTELH</sequence>
<organism evidence="5 6">
    <name type="scientific">Bacillus cereus</name>
    <dbReference type="NCBI Taxonomy" id="1396"/>
    <lineage>
        <taxon>Bacteria</taxon>
        <taxon>Bacillati</taxon>
        <taxon>Bacillota</taxon>
        <taxon>Bacilli</taxon>
        <taxon>Bacillales</taxon>
        <taxon>Bacillaceae</taxon>
        <taxon>Bacillus</taxon>
        <taxon>Bacillus cereus group</taxon>
    </lineage>
</organism>
<evidence type="ECO:0000313" key="6">
    <source>
        <dbReference type="Proteomes" id="UP001204643"/>
    </source>
</evidence>
<dbReference type="Gene3D" id="3.40.640.10">
    <property type="entry name" value="Type I PLP-dependent aspartate aminotransferase-like (Major domain)"/>
    <property type="match status" value="1"/>
</dbReference>
<feature type="non-terminal residue" evidence="5">
    <location>
        <position position="90"/>
    </location>
</feature>
<name>A0AAW5L981_BACCE</name>
<evidence type="ECO:0000256" key="1">
    <source>
        <dbReference type="ARBA" id="ARBA00001933"/>
    </source>
</evidence>
<dbReference type="GO" id="GO:0030170">
    <property type="term" value="F:pyridoxal phosphate binding"/>
    <property type="evidence" value="ECO:0007669"/>
    <property type="project" value="InterPro"/>
</dbReference>
<protein>
    <submittedName>
        <fullName evidence="5">Aminotransferase class I/II-fold pyridoxal phosphate-dependent enzyme</fullName>
    </submittedName>
</protein>
<dbReference type="Pfam" id="PF00155">
    <property type="entry name" value="Aminotran_1_2"/>
    <property type="match status" value="1"/>
</dbReference>
<comment type="subunit">
    <text evidence="2">Homodimer.</text>
</comment>
<keyword evidence="5" id="KW-0032">Aminotransferase</keyword>
<comment type="caution">
    <text evidence="5">The sequence shown here is derived from an EMBL/GenBank/DDBJ whole genome shotgun (WGS) entry which is preliminary data.</text>
</comment>
<dbReference type="PANTHER" id="PTHR13693">
    <property type="entry name" value="CLASS II AMINOTRANSFERASE/8-AMINO-7-OXONONANOATE SYNTHASE"/>
    <property type="match status" value="1"/>
</dbReference>
<proteinExistence type="predicted"/>
<dbReference type="InterPro" id="IPR015424">
    <property type="entry name" value="PyrdxlP-dep_Trfase"/>
</dbReference>
<evidence type="ECO:0000313" key="5">
    <source>
        <dbReference type="EMBL" id="MCQ6289349.1"/>
    </source>
</evidence>
<dbReference type="PANTHER" id="PTHR13693:SF3">
    <property type="entry name" value="LD36009P"/>
    <property type="match status" value="1"/>
</dbReference>
<dbReference type="AlphaFoldDB" id="A0AAW5L981"/>
<dbReference type="RefSeq" id="WP_256425675.1">
    <property type="nucleotide sequence ID" value="NZ_JANHEB010000318.1"/>
</dbReference>
<comment type="cofactor">
    <cofactor evidence="1">
        <name>pyridoxal 5'-phosphate</name>
        <dbReference type="ChEBI" id="CHEBI:597326"/>
    </cofactor>
</comment>
<dbReference type="InterPro" id="IPR015421">
    <property type="entry name" value="PyrdxlP-dep_Trfase_major"/>
</dbReference>
<dbReference type="SUPFAM" id="SSF53383">
    <property type="entry name" value="PLP-dependent transferases"/>
    <property type="match status" value="1"/>
</dbReference>
<evidence type="ECO:0000256" key="3">
    <source>
        <dbReference type="ARBA" id="ARBA00022679"/>
    </source>
</evidence>
<dbReference type="Proteomes" id="UP001204643">
    <property type="component" value="Unassembled WGS sequence"/>
</dbReference>